<dbReference type="InterPro" id="IPR036390">
    <property type="entry name" value="WH_DNA-bd_sf"/>
</dbReference>
<evidence type="ECO:0000259" key="4">
    <source>
        <dbReference type="Pfam" id="PF00891"/>
    </source>
</evidence>
<dbReference type="InterPro" id="IPR016461">
    <property type="entry name" value="COMT-like"/>
</dbReference>
<keyword evidence="1 5" id="KW-0489">Methyltransferase</keyword>
<organism evidence="5 6">
    <name type="scientific">Pseudomassariella vexata</name>
    <dbReference type="NCBI Taxonomy" id="1141098"/>
    <lineage>
        <taxon>Eukaryota</taxon>
        <taxon>Fungi</taxon>
        <taxon>Dikarya</taxon>
        <taxon>Ascomycota</taxon>
        <taxon>Pezizomycotina</taxon>
        <taxon>Sordariomycetes</taxon>
        <taxon>Xylariomycetidae</taxon>
        <taxon>Amphisphaeriales</taxon>
        <taxon>Pseudomassariaceae</taxon>
        <taxon>Pseudomassariella</taxon>
    </lineage>
</organism>
<keyword evidence="6" id="KW-1185">Reference proteome</keyword>
<dbReference type="GeneID" id="63772661"/>
<dbReference type="SUPFAM" id="SSF46785">
    <property type="entry name" value="Winged helix' DNA-binding domain"/>
    <property type="match status" value="1"/>
</dbReference>
<dbReference type="Proteomes" id="UP000193689">
    <property type="component" value="Unassembled WGS sequence"/>
</dbReference>
<dbReference type="Pfam" id="PF00891">
    <property type="entry name" value="Methyltransf_2"/>
    <property type="match status" value="1"/>
</dbReference>
<dbReference type="AlphaFoldDB" id="A0A1Y2DMT7"/>
<dbReference type="GO" id="GO:0008171">
    <property type="term" value="F:O-methyltransferase activity"/>
    <property type="evidence" value="ECO:0007669"/>
    <property type="project" value="InterPro"/>
</dbReference>
<dbReference type="InterPro" id="IPR029063">
    <property type="entry name" value="SAM-dependent_MTases_sf"/>
</dbReference>
<comment type="caution">
    <text evidence="5">The sequence shown here is derived from an EMBL/GenBank/DDBJ whole genome shotgun (WGS) entry which is preliminary data.</text>
</comment>
<dbReference type="PANTHER" id="PTHR43712:SF16">
    <property type="entry name" value="O-METHYLTRANSFERASE ELCB"/>
    <property type="match status" value="1"/>
</dbReference>
<dbReference type="InterPro" id="IPR036388">
    <property type="entry name" value="WH-like_DNA-bd_sf"/>
</dbReference>
<gene>
    <name evidence="5" type="ORF">BCR38DRAFT_348777</name>
</gene>
<dbReference type="RefSeq" id="XP_040712809.1">
    <property type="nucleotide sequence ID" value="XM_040856449.1"/>
</dbReference>
<dbReference type="GO" id="GO:0032259">
    <property type="term" value="P:methylation"/>
    <property type="evidence" value="ECO:0007669"/>
    <property type="project" value="UniProtKB-KW"/>
</dbReference>
<dbReference type="Gene3D" id="3.40.50.150">
    <property type="entry name" value="Vaccinia Virus protein VP39"/>
    <property type="match status" value="1"/>
</dbReference>
<dbReference type="InterPro" id="IPR001077">
    <property type="entry name" value="COMT_C"/>
</dbReference>
<sequence length="456" mass="51390">MKFPSSMSSLAQKISRETEKVEMYFRDRGLPLPSFDADAPGDFENLPEDIARSRREVIQTTSELRDLMVSPKERVRWLAWDFLGTQSLQLLSHFGIPKLVPIEGTITLTELQSKTTLDPTNLARVLRHAMTKRIFIEPSPGVIAHTAASRLLVEDESLNAWVGFNTEDIYPASSHVLEAITKYPEATNLTRTGFNVAFNTVDQEPMFVTFGKDPKRARRMALAMSSLTGGEGYEVSYLVNEDIFSDIDARGGTLVDMGGSHGFISVDLAKRYRNMRFIVQDLPKTVSSAPNPISDDTQVVERVVFQAHDFFTPQVAKDADVYFFRWIIHNYSKPYAVQILRNLIPALKPGARIVINDICLKEPGMETPWNEQLIRSMDMVMMTLLNAQERQEWEFRELFELADKGFVFKGITRPKGCRLSIVNAVWKPDEVGKNFSLGLASGLGSGEDRNEVNGKI</sequence>
<protein>
    <submittedName>
        <fullName evidence="5">O-methyltransferase</fullName>
    </submittedName>
</protein>
<dbReference type="EMBL" id="MCFJ01000011">
    <property type="protein sequence ID" value="ORY60582.1"/>
    <property type="molecule type" value="Genomic_DNA"/>
</dbReference>
<dbReference type="Gene3D" id="1.10.10.10">
    <property type="entry name" value="Winged helix-like DNA-binding domain superfamily/Winged helix DNA-binding domain"/>
    <property type="match status" value="1"/>
</dbReference>
<reference evidence="5 6" key="1">
    <citation type="submission" date="2016-07" db="EMBL/GenBank/DDBJ databases">
        <title>Pervasive Adenine N6-methylation of Active Genes in Fungi.</title>
        <authorList>
            <consortium name="DOE Joint Genome Institute"/>
            <person name="Mondo S.J."/>
            <person name="Dannebaum R.O."/>
            <person name="Kuo R.C."/>
            <person name="Labutti K."/>
            <person name="Haridas S."/>
            <person name="Kuo A."/>
            <person name="Salamov A."/>
            <person name="Ahrendt S.R."/>
            <person name="Lipzen A."/>
            <person name="Sullivan W."/>
            <person name="Andreopoulos W.B."/>
            <person name="Clum A."/>
            <person name="Lindquist E."/>
            <person name="Daum C."/>
            <person name="Ramamoorthy G.K."/>
            <person name="Gryganskyi A."/>
            <person name="Culley D."/>
            <person name="Magnuson J.K."/>
            <person name="James T.Y."/>
            <person name="O'Malley M.A."/>
            <person name="Stajich J.E."/>
            <person name="Spatafora J.W."/>
            <person name="Visel A."/>
            <person name="Grigoriev I.V."/>
        </authorList>
    </citation>
    <scope>NUCLEOTIDE SEQUENCE [LARGE SCALE GENOMIC DNA]</scope>
    <source>
        <strain evidence="5 6">CBS 129021</strain>
    </source>
</reference>
<keyword evidence="3" id="KW-0949">S-adenosyl-L-methionine</keyword>
<dbReference type="InParanoid" id="A0A1Y2DMT7"/>
<proteinExistence type="predicted"/>
<evidence type="ECO:0000313" key="6">
    <source>
        <dbReference type="Proteomes" id="UP000193689"/>
    </source>
</evidence>
<evidence type="ECO:0000256" key="1">
    <source>
        <dbReference type="ARBA" id="ARBA00022603"/>
    </source>
</evidence>
<dbReference type="OrthoDB" id="1606438at2759"/>
<name>A0A1Y2DMT7_9PEZI</name>
<dbReference type="PROSITE" id="PS51683">
    <property type="entry name" value="SAM_OMT_II"/>
    <property type="match status" value="1"/>
</dbReference>
<accession>A0A1Y2DMT7</accession>
<evidence type="ECO:0000313" key="5">
    <source>
        <dbReference type="EMBL" id="ORY60582.1"/>
    </source>
</evidence>
<keyword evidence="2 5" id="KW-0808">Transferase</keyword>
<evidence type="ECO:0000256" key="2">
    <source>
        <dbReference type="ARBA" id="ARBA00022679"/>
    </source>
</evidence>
<dbReference type="SUPFAM" id="SSF53335">
    <property type="entry name" value="S-adenosyl-L-methionine-dependent methyltransferases"/>
    <property type="match status" value="1"/>
</dbReference>
<feature type="domain" description="O-methyltransferase C-terminal" evidence="4">
    <location>
        <begin position="234"/>
        <end position="402"/>
    </location>
</feature>
<dbReference type="PANTHER" id="PTHR43712">
    <property type="entry name" value="PUTATIVE (AFU_ORTHOLOGUE AFUA_4G14580)-RELATED"/>
    <property type="match status" value="1"/>
</dbReference>
<evidence type="ECO:0000256" key="3">
    <source>
        <dbReference type="ARBA" id="ARBA00022691"/>
    </source>
</evidence>